<dbReference type="AlphaFoldDB" id="A0AAV4B680"/>
<keyword evidence="2" id="KW-1185">Reference proteome</keyword>
<gene>
    <name evidence="1" type="ORF">PoB_004111800</name>
</gene>
<dbReference type="Proteomes" id="UP000735302">
    <property type="component" value="Unassembled WGS sequence"/>
</dbReference>
<reference evidence="1 2" key="1">
    <citation type="journal article" date="2021" name="Elife">
        <title>Chloroplast acquisition without the gene transfer in kleptoplastic sea slugs, Plakobranchus ocellatus.</title>
        <authorList>
            <person name="Maeda T."/>
            <person name="Takahashi S."/>
            <person name="Yoshida T."/>
            <person name="Shimamura S."/>
            <person name="Takaki Y."/>
            <person name="Nagai Y."/>
            <person name="Toyoda A."/>
            <person name="Suzuki Y."/>
            <person name="Arimoto A."/>
            <person name="Ishii H."/>
            <person name="Satoh N."/>
            <person name="Nishiyama T."/>
            <person name="Hasebe M."/>
            <person name="Maruyama T."/>
            <person name="Minagawa J."/>
            <person name="Obokata J."/>
            <person name="Shigenobu S."/>
        </authorList>
    </citation>
    <scope>NUCLEOTIDE SEQUENCE [LARGE SCALE GENOMIC DNA]</scope>
</reference>
<name>A0AAV4B680_9GAST</name>
<evidence type="ECO:0008006" key="3">
    <source>
        <dbReference type="Google" id="ProtNLM"/>
    </source>
</evidence>
<comment type="caution">
    <text evidence="1">The sequence shown here is derived from an EMBL/GenBank/DDBJ whole genome shotgun (WGS) entry which is preliminary data.</text>
</comment>
<evidence type="ECO:0000313" key="1">
    <source>
        <dbReference type="EMBL" id="GFO14613.1"/>
    </source>
</evidence>
<organism evidence="1 2">
    <name type="scientific">Plakobranchus ocellatus</name>
    <dbReference type="NCBI Taxonomy" id="259542"/>
    <lineage>
        <taxon>Eukaryota</taxon>
        <taxon>Metazoa</taxon>
        <taxon>Spiralia</taxon>
        <taxon>Lophotrochozoa</taxon>
        <taxon>Mollusca</taxon>
        <taxon>Gastropoda</taxon>
        <taxon>Heterobranchia</taxon>
        <taxon>Euthyneura</taxon>
        <taxon>Panpulmonata</taxon>
        <taxon>Sacoglossa</taxon>
        <taxon>Placobranchoidea</taxon>
        <taxon>Plakobranchidae</taxon>
        <taxon>Plakobranchus</taxon>
    </lineage>
</organism>
<dbReference type="EMBL" id="BLXT01004580">
    <property type="protein sequence ID" value="GFO14613.1"/>
    <property type="molecule type" value="Genomic_DNA"/>
</dbReference>
<evidence type="ECO:0000313" key="2">
    <source>
        <dbReference type="Proteomes" id="UP000735302"/>
    </source>
</evidence>
<accession>A0AAV4B680</accession>
<proteinExistence type="predicted"/>
<protein>
    <recommendedName>
        <fullName evidence="3">Ribosomal protein S13</fullName>
    </recommendedName>
</protein>
<sequence length="153" mass="17858">MFASSPQRRISAYDFRAVSSRECDECAEKGLVRSRHIKLVCNRMTSGLKPPGQVRTIMKARTRNKRVPANLRASSLTTAKETYRPFKKEEEVANKQNMIFETLWYMMVKTFSKDMKQGFTQIRNDLKITRRFCRGNIGLNFKLRPIDDGSRDR</sequence>